<dbReference type="Gene3D" id="3.40.50.1110">
    <property type="entry name" value="SGNH hydrolase"/>
    <property type="match status" value="1"/>
</dbReference>
<gene>
    <name evidence="4" type="ORF">F2Z09_22575</name>
    <name evidence="3" type="ORF">F2Z22_09380</name>
</gene>
<name>A0A7J4YPL3_9BACE</name>
<accession>A0A7J4YPL3</accession>
<dbReference type="Pfam" id="PF13472">
    <property type="entry name" value="Lipase_GDSL_2"/>
    <property type="match status" value="1"/>
</dbReference>
<reference evidence="5 6" key="1">
    <citation type="journal article" date="2019" name="Nat. Med.">
        <title>A library of human gut bacterial isolates paired with longitudinal multiomics data enables mechanistic microbiome research.</title>
        <authorList>
            <person name="Poyet M."/>
            <person name="Groussin M."/>
            <person name="Gibbons S.M."/>
            <person name="Avila-Pacheco J."/>
            <person name="Jiang X."/>
            <person name="Kearney S.M."/>
            <person name="Perrotta A.R."/>
            <person name="Berdy B."/>
            <person name="Zhao S."/>
            <person name="Lieberman T.D."/>
            <person name="Swanson P.K."/>
            <person name="Smith M."/>
            <person name="Roesemann S."/>
            <person name="Alexander J.E."/>
            <person name="Rich S.A."/>
            <person name="Livny J."/>
            <person name="Vlamakis H."/>
            <person name="Clish C."/>
            <person name="Bullock K."/>
            <person name="Deik A."/>
            <person name="Scott J."/>
            <person name="Pierce K.A."/>
            <person name="Xavier R.J."/>
            <person name="Alm E.J."/>
        </authorList>
    </citation>
    <scope>NUCLEOTIDE SEQUENCE [LARGE SCALE GENOMIC DNA]</scope>
    <source>
        <strain evidence="4 6">BIOML-A2</strain>
        <strain evidence="3 5">BIOML-A6</strain>
    </source>
</reference>
<dbReference type="CDD" id="cd00229">
    <property type="entry name" value="SGNH_hydrolase"/>
    <property type="match status" value="1"/>
</dbReference>
<feature type="chain" id="PRO_5044658508" evidence="1">
    <location>
        <begin position="23"/>
        <end position="857"/>
    </location>
</feature>
<dbReference type="EMBL" id="VWAK01000012">
    <property type="protein sequence ID" value="KAA5230437.1"/>
    <property type="molecule type" value="Genomic_DNA"/>
</dbReference>
<dbReference type="Gene3D" id="2.60.120.200">
    <property type="match status" value="1"/>
</dbReference>
<dbReference type="SUPFAM" id="SSF49899">
    <property type="entry name" value="Concanavalin A-like lectins/glucanases"/>
    <property type="match status" value="1"/>
</dbReference>
<dbReference type="RefSeq" id="WP_007749843.1">
    <property type="nucleotide sequence ID" value="NZ_CAXSPE010000024.1"/>
</dbReference>
<dbReference type="GO" id="GO:0016788">
    <property type="term" value="F:hydrolase activity, acting on ester bonds"/>
    <property type="evidence" value="ECO:0007669"/>
    <property type="project" value="UniProtKB-ARBA"/>
</dbReference>
<dbReference type="InterPro" id="IPR013830">
    <property type="entry name" value="SGNH_hydro"/>
</dbReference>
<evidence type="ECO:0000259" key="2">
    <source>
        <dbReference type="Pfam" id="PF13472"/>
    </source>
</evidence>
<protein>
    <submittedName>
        <fullName evidence="3">Starch-binding protein</fullName>
    </submittedName>
</protein>
<organism evidence="3 5">
    <name type="scientific">Bacteroides finegoldii</name>
    <dbReference type="NCBI Taxonomy" id="338188"/>
    <lineage>
        <taxon>Bacteria</taxon>
        <taxon>Pseudomonadati</taxon>
        <taxon>Bacteroidota</taxon>
        <taxon>Bacteroidia</taxon>
        <taxon>Bacteroidales</taxon>
        <taxon>Bacteroidaceae</taxon>
        <taxon>Bacteroides</taxon>
    </lineage>
</organism>
<dbReference type="AlphaFoldDB" id="A0A7J4YPL3"/>
<dbReference type="GO" id="GO:0005975">
    <property type="term" value="P:carbohydrate metabolic process"/>
    <property type="evidence" value="ECO:0007669"/>
    <property type="project" value="UniProtKB-ARBA"/>
</dbReference>
<evidence type="ECO:0000313" key="3">
    <source>
        <dbReference type="EMBL" id="KAA5230437.1"/>
    </source>
</evidence>
<dbReference type="EMBL" id="VWAG01000114">
    <property type="protein sequence ID" value="KAA5249997.1"/>
    <property type="molecule type" value="Genomic_DNA"/>
</dbReference>
<proteinExistence type="predicted"/>
<keyword evidence="6" id="KW-1185">Reference proteome</keyword>
<comment type="caution">
    <text evidence="3">The sequence shown here is derived from an EMBL/GenBank/DDBJ whole genome shotgun (WGS) entry which is preliminary data.</text>
</comment>
<dbReference type="Proteomes" id="UP000440198">
    <property type="component" value="Unassembled WGS sequence"/>
</dbReference>
<dbReference type="InterPro" id="IPR036514">
    <property type="entry name" value="SGNH_hydro_sf"/>
</dbReference>
<dbReference type="GeneID" id="92989514"/>
<dbReference type="SUPFAM" id="SSF52266">
    <property type="entry name" value="SGNH hydrolase"/>
    <property type="match status" value="1"/>
</dbReference>
<sequence>MKKHILLVMALFGVLTVGSCNDDEPVVSPIPGEDEEVVIPAPEPINPVLVQTLYFDFGSVGGGTRGSQTESPDENGHYWNNIYNNDGIYAAVNSVFEDFVNSEGTSVGYKLTLNTRFSTNGGSGGGGLLTPDAELLKDFAVSTATEDYFYIESGENGNNFTISGLDKEKAYKFYAFGSRSATEKRVAYYTMSGLNSYQGELQIAGTNLGGEGVNQNIANICESGLVYPDEEGTLTFAVSRSTGAYMAINALKLEEYTDVKRPQTFTSLTITGSAVEEGEVPMHMISPTDKVSNKFEAFLSLQSGKFSFKGVTSEGVSTDIGKGHEPGVVAMNSYGISAEVTGPVYIVVDMSKKSYTITPVEEWSIVGSVTEGGWNAGTGVPLAYQGKGVWGGRVKLTGLGTASDRARFNFIMNKSWDYTMKRISDTSNEVAFSNSGYSTSDINLNHGTYNITLDLRRFAFYIDCGEEGIDPFKISVMGSSVANGQGADSNHGYAYMFGELQDERFKNQETRLPWYTSGISIGGNSTLNLLARYNDLLYDCGKYVIFGLSLGNEGIHGAADQQAIYNQFKDNMQTLISKAREDGKYPVMMNNYTRGDFEESDYRYVKQMNLLIHEWDLPSVNMLGAIDNGSGKWADGYQNGTDLYHPNTEGHREFLYAMVPSLFDAIEAGKTLPARVSGTSYTLAGKVLEFTPEETVHPFTISFKVKGATDGTIATFTNGGNTMGTLKIQEGKVVYNSPSQGKIVGGNVTDNQWHVVSLTHYYAQGRTLLYTDKSLAGELNERLTVGKFIIGDNSSTEGREYSELFFYRSAMNEEEINKLCDGSMLKSSLEIYAPLDGSKSTIENLAQSMNTVVVKSE</sequence>
<dbReference type="PROSITE" id="PS51257">
    <property type="entry name" value="PROKAR_LIPOPROTEIN"/>
    <property type="match status" value="1"/>
</dbReference>
<dbReference type="GO" id="GO:0004553">
    <property type="term" value="F:hydrolase activity, hydrolyzing O-glycosyl compounds"/>
    <property type="evidence" value="ECO:0007669"/>
    <property type="project" value="UniProtKB-ARBA"/>
</dbReference>
<feature type="signal peptide" evidence="1">
    <location>
        <begin position="1"/>
        <end position="22"/>
    </location>
</feature>
<feature type="domain" description="SGNH hydrolase-type esterase" evidence="2">
    <location>
        <begin position="477"/>
        <end position="652"/>
    </location>
</feature>
<evidence type="ECO:0000313" key="4">
    <source>
        <dbReference type="EMBL" id="KAA5249997.1"/>
    </source>
</evidence>
<evidence type="ECO:0000313" key="6">
    <source>
        <dbReference type="Proteomes" id="UP000440198"/>
    </source>
</evidence>
<evidence type="ECO:0000313" key="5">
    <source>
        <dbReference type="Proteomes" id="UP000421791"/>
    </source>
</evidence>
<dbReference type="InterPro" id="IPR013320">
    <property type="entry name" value="ConA-like_dom_sf"/>
</dbReference>
<keyword evidence="1" id="KW-0732">Signal</keyword>
<evidence type="ECO:0000256" key="1">
    <source>
        <dbReference type="SAM" id="SignalP"/>
    </source>
</evidence>
<dbReference type="Proteomes" id="UP000421791">
    <property type="component" value="Unassembled WGS sequence"/>
</dbReference>